<dbReference type="AlphaFoldDB" id="A0A7U9DP17"/>
<dbReference type="GO" id="GO:0030246">
    <property type="term" value="F:carbohydrate binding"/>
    <property type="evidence" value="ECO:0007669"/>
    <property type="project" value="TreeGrafter"/>
</dbReference>
<gene>
    <name evidence="5" type="ORF">SLI_0407</name>
</gene>
<evidence type="ECO:0000256" key="1">
    <source>
        <dbReference type="ARBA" id="ARBA00004196"/>
    </source>
</evidence>
<accession>A0A7U9DP17</accession>
<evidence type="ECO:0000313" key="6">
    <source>
        <dbReference type="Proteomes" id="UP000014062"/>
    </source>
</evidence>
<dbReference type="Proteomes" id="UP000014062">
    <property type="component" value="Chromosome"/>
</dbReference>
<evidence type="ECO:0000259" key="4">
    <source>
        <dbReference type="Pfam" id="PF13407"/>
    </source>
</evidence>
<sequence length="367" mass="38931">MSTHRKKHMHKTPARRASVLVAAVSSLSLLTAGCGDGDGPVDDDTATNAKNAEASPNAPTKTGLTVGFLPKQVNTPYFAVADRGGERAVESLGSTFKEVGTDQGADASGQVSHINGLTEQKADAIAVSALDPDALCDALKKAMAKGVKVVTYDSDTKPECRYAFVSPASAEDIAVRQLELLGEQTGYQGDIAILSAAQTATNQNAWISSIKRELEGPRYKEMRLVDVVYGDDEAEKSYQKAEELLREHGKLKGIISPTTNGIKAAAKYLSQSEYKGEVKLTGLGAPNDMRPYIKDGTVEAFLLWDPAKLGELAGHAAVALASGQITGREGQMFLAGDMGWFQLTGNGVITLGEPTVFDAGNIDDYDF</sequence>
<organism evidence="5 6">
    <name type="scientific">Streptomyces lividans 1326</name>
    <dbReference type="NCBI Taxonomy" id="1200984"/>
    <lineage>
        <taxon>Bacteria</taxon>
        <taxon>Bacillati</taxon>
        <taxon>Actinomycetota</taxon>
        <taxon>Actinomycetes</taxon>
        <taxon>Kitasatosporales</taxon>
        <taxon>Streptomycetaceae</taxon>
        <taxon>Streptomyces</taxon>
    </lineage>
</organism>
<dbReference type="PANTHER" id="PTHR30036">
    <property type="entry name" value="D-XYLOSE-BINDING PERIPLASMIC PROTEIN"/>
    <property type="match status" value="1"/>
</dbReference>
<evidence type="ECO:0000313" key="5">
    <source>
        <dbReference type="EMBL" id="EOY45126.1"/>
    </source>
</evidence>
<evidence type="ECO:0000256" key="3">
    <source>
        <dbReference type="SAM" id="SignalP"/>
    </source>
</evidence>
<comment type="subcellular location">
    <subcellularLocation>
        <location evidence="1">Cell envelope</location>
    </subcellularLocation>
</comment>
<feature type="chain" id="PRO_5038405339" evidence="3">
    <location>
        <begin position="33"/>
        <end position="367"/>
    </location>
</feature>
<dbReference type="CDD" id="cd20000">
    <property type="entry name" value="PBP1_ABC_rhamnose"/>
    <property type="match status" value="1"/>
</dbReference>
<proteinExistence type="predicted"/>
<feature type="domain" description="Periplasmic binding protein" evidence="4">
    <location>
        <begin position="66"/>
        <end position="324"/>
    </location>
</feature>
<feature type="region of interest" description="Disordered" evidence="2">
    <location>
        <begin position="40"/>
        <end position="61"/>
    </location>
</feature>
<dbReference type="GO" id="GO:0030288">
    <property type="term" value="C:outer membrane-bounded periplasmic space"/>
    <property type="evidence" value="ECO:0007669"/>
    <property type="project" value="TreeGrafter"/>
</dbReference>
<dbReference type="InterPro" id="IPR028082">
    <property type="entry name" value="Peripla_BP_I"/>
</dbReference>
<dbReference type="PANTHER" id="PTHR30036:SF8">
    <property type="entry name" value="ABC-TYPE SUGAR TRANSPORT SYSTEM PERIPLASMIC COMPONENT-LIKE PROTEIN"/>
    <property type="match status" value="1"/>
</dbReference>
<dbReference type="EMBL" id="CM001889">
    <property type="protein sequence ID" value="EOY45126.1"/>
    <property type="molecule type" value="Genomic_DNA"/>
</dbReference>
<dbReference type="InterPro" id="IPR025997">
    <property type="entry name" value="SBP_2_dom"/>
</dbReference>
<dbReference type="Gene3D" id="3.40.50.2300">
    <property type="match status" value="2"/>
</dbReference>
<name>A0A7U9DP17_STRLI</name>
<feature type="signal peptide" evidence="3">
    <location>
        <begin position="1"/>
        <end position="32"/>
    </location>
</feature>
<dbReference type="NCBIfam" id="TIGR02637">
    <property type="entry name" value="RhaS"/>
    <property type="match status" value="1"/>
</dbReference>
<reference evidence="6" key="1">
    <citation type="journal article" date="2013" name="Genome Biol. Evol.">
        <title>The genome sequence of Streptomyces lividans 66 reveals a novel tRNA-dependent peptide biosynthetic system within a metal-related genomic island.</title>
        <authorList>
            <person name="Cruz-Morales P."/>
            <person name="Vijgenboom E."/>
            <person name="Iruegas-Bocardo F."/>
            <person name="Girard G."/>
            <person name="Yanez-Guerra L.A."/>
            <person name="Ramos-Aboites H.E."/>
            <person name="Pernodet J.L."/>
            <person name="Anne J."/>
            <person name="van Wezel G.P."/>
            <person name="Barona-Gomez F."/>
        </authorList>
    </citation>
    <scope>NUCLEOTIDE SEQUENCE [LARGE SCALE GENOMIC DNA]</scope>
    <source>
        <strain evidence="6">1326</strain>
    </source>
</reference>
<dbReference type="SUPFAM" id="SSF53822">
    <property type="entry name" value="Periplasmic binding protein-like I"/>
    <property type="match status" value="1"/>
</dbReference>
<protein>
    <submittedName>
        <fullName evidence="5">Putative L-rhamnose ABC transporter, substrate-binding component</fullName>
    </submittedName>
</protein>
<dbReference type="PROSITE" id="PS51257">
    <property type="entry name" value="PROKAR_LIPOPROTEIN"/>
    <property type="match status" value="1"/>
</dbReference>
<keyword evidence="3" id="KW-0732">Signal</keyword>
<evidence type="ECO:0000256" key="2">
    <source>
        <dbReference type="SAM" id="MobiDB-lite"/>
    </source>
</evidence>
<dbReference type="InterPro" id="IPR013459">
    <property type="entry name" value="RhaS"/>
</dbReference>
<dbReference type="Pfam" id="PF13407">
    <property type="entry name" value="Peripla_BP_4"/>
    <property type="match status" value="1"/>
</dbReference>
<dbReference type="InterPro" id="IPR050555">
    <property type="entry name" value="Bact_Solute-Bind_Prot2"/>
</dbReference>
<dbReference type="GO" id="GO:0015762">
    <property type="term" value="P:rhamnose transmembrane transport"/>
    <property type="evidence" value="ECO:0007669"/>
    <property type="project" value="InterPro"/>
</dbReference>